<dbReference type="EMBL" id="CP003362">
    <property type="protein sequence ID" value="AGB50451.1"/>
    <property type="molecule type" value="Genomic_DNA"/>
</dbReference>
<dbReference type="NCBIfam" id="TIGR00123">
    <property type="entry name" value="cbiM"/>
    <property type="match status" value="1"/>
</dbReference>
<dbReference type="Gene3D" id="1.10.1760.20">
    <property type="match status" value="1"/>
</dbReference>
<comment type="subcellular location">
    <subcellularLocation>
        <location evidence="1">Cell inner membrane</location>
        <topology evidence="1">Multi-pass membrane protein</topology>
    </subcellularLocation>
    <subcellularLocation>
        <location evidence="12">Cell membrane</location>
        <topology evidence="12">Multi-pass membrane protein</topology>
    </subcellularLocation>
</comment>
<keyword evidence="8 12" id="KW-1133">Transmembrane helix</keyword>
<keyword evidence="4 12" id="KW-0813">Transport</keyword>
<feature type="transmembrane region" description="Helical" evidence="12">
    <location>
        <begin position="78"/>
        <end position="100"/>
    </location>
</feature>
<evidence type="ECO:0000256" key="11">
    <source>
        <dbReference type="ARBA" id="ARBA00023285"/>
    </source>
</evidence>
<keyword evidence="14" id="KW-1185">Reference proteome</keyword>
<dbReference type="GO" id="GO:0009236">
    <property type="term" value="P:cobalamin biosynthetic process"/>
    <property type="evidence" value="ECO:0007669"/>
    <property type="project" value="UniProtKB-UniRule"/>
</dbReference>
<dbReference type="Proteomes" id="UP000010866">
    <property type="component" value="Chromosome"/>
</dbReference>
<protein>
    <recommendedName>
        <fullName evidence="12">Putative cobalt transport protein CbiM</fullName>
    </recommendedName>
    <alternativeName>
        <fullName evidence="12">Energy-coupling factor transporter probable substrate-capture protein CbiM</fullName>
        <shortName evidence="12">ECF transporter S component CbiM</shortName>
    </alternativeName>
</protein>
<organism evidence="13 14">
    <name type="scientific">Methanomethylovorans hollandica (strain DSM 15978 / NBRC 107637 / DMS1)</name>
    <dbReference type="NCBI Taxonomy" id="867904"/>
    <lineage>
        <taxon>Archaea</taxon>
        <taxon>Methanobacteriati</taxon>
        <taxon>Methanobacteriota</taxon>
        <taxon>Stenosarchaea group</taxon>
        <taxon>Methanomicrobia</taxon>
        <taxon>Methanosarcinales</taxon>
        <taxon>Methanosarcinaceae</taxon>
        <taxon>Methanomethylovorans</taxon>
    </lineage>
</organism>
<evidence type="ECO:0000256" key="9">
    <source>
        <dbReference type="ARBA" id="ARBA00023065"/>
    </source>
</evidence>
<comment type="similarity">
    <text evidence="12">Belongs to the CbiM family.</text>
</comment>
<evidence type="ECO:0000256" key="1">
    <source>
        <dbReference type="ARBA" id="ARBA00004429"/>
    </source>
</evidence>
<dbReference type="GeneID" id="14408370"/>
<comment type="subunit">
    <text evidence="12">Forms an energy-coupling factor (ECF) transporter complex composed of an ATP-binding protein (A component, CbiO), a transmembrane protein (T component, CbiQ) and 2 possible substrate-capture proteins (S components, CbiM and CbiN) of unknown stoichimetry.</text>
</comment>
<proteinExistence type="inferred from homology"/>
<evidence type="ECO:0000313" key="13">
    <source>
        <dbReference type="EMBL" id="AGB50451.1"/>
    </source>
</evidence>
<dbReference type="InterPro" id="IPR002751">
    <property type="entry name" value="CbiM/NikMN"/>
</dbReference>
<reference evidence="14" key="1">
    <citation type="submission" date="2012-02" db="EMBL/GenBank/DDBJ databases">
        <title>Complete sequence of chromosome of Methanomethylovorans hollandica DSM 15978.</title>
        <authorList>
            <person name="Lucas S."/>
            <person name="Copeland A."/>
            <person name="Lapidus A."/>
            <person name="Glavina del Rio T."/>
            <person name="Dalin E."/>
            <person name="Tice H."/>
            <person name="Bruce D."/>
            <person name="Goodwin L."/>
            <person name="Pitluck S."/>
            <person name="Peters L."/>
            <person name="Mikhailova N."/>
            <person name="Held B."/>
            <person name="Kyrpides N."/>
            <person name="Mavromatis K."/>
            <person name="Ivanova N."/>
            <person name="Brettin T."/>
            <person name="Detter J.C."/>
            <person name="Han C."/>
            <person name="Larimer F."/>
            <person name="Land M."/>
            <person name="Hauser L."/>
            <person name="Markowitz V."/>
            <person name="Cheng J.-F."/>
            <person name="Hugenholtz P."/>
            <person name="Woyke T."/>
            <person name="Wu D."/>
            <person name="Spring S."/>
            <person name="Schroeder M."/>
            <person name="Brambilla E."/>
            <person name="Klenk H.-P."/>
            <person name="Eisen J.A."/>
        </authorList>
    </citation>
    <scope>NUCLEOTIDE SEQUENCE [LARGE SCALE GENOMIC DNA]</scope>
    <source>
        <strain evidence="14">DSM 15978 / NBRC 107637 / DMS1</strain>
    </source>
</reference>
<dbReference type="FunFam" id="1.10.1760.20:FF:000001">
    <property type="entry name" value="Cobalt transport protein CbiM"/>
    <property type="match status" value="1"/>
</dbReference>
<evidence type="ECO:0000256" key="6">
    <source>
        <dbReference type="ARBA" id="ARBA00022573"/>
    </source>
</evidence>
<dbReference type="GO" id="GO:0043190">
    <property type="term" value="C:ATP-binding cassette (ABC) transporter complex"/>
    <property type="evidence" value="ECO:0007669"/>
    <property type="project" value="InterPro"/>
</dbReference>
<dbReference type="PANTHER" id="PTHR43627">
    <property type="match status" value="1"/>
</dbReference>
<dbReference type="Pfam" id="PF01891">
    <property type="entry name" value="CbiM"/>
    <property type="match status" value="1"/>
</dbReference>
<evidence type="ECO:0000256" key="7">
    <source>
        <dbReference type="ARBA" id="ARBA00022692"/>
    </source>
</evidence>
<feature type="transmembrane region" description="Helical" evidence="12">
    <location>
        <begin position="137"/>
        <end position="155"/>
    </location>
</feature>
<dbReference type="GO" id="GO:0015087">
    <property type="term" value="F:cobalt ion transmembrane transporter activity"/>
    <property type="evidence" value="ECO:0007669"/>
    <property type="project" value="UniProtKB-UniRule"/>
</dbReference>
<evidence type="ECO:0000256" key="4">
    <source>
        <dbReference type="ARBA" id="ARBA00022448"/>
    </source>
</evidence>
<gene>
    <name evidence="12" type="primary">cbiM</name>
    <name evidence="13" type="ordered locus">Metho_2292</name>
</gene>
<evidence type="ECO:0000256" key="3">
    <source>
        <dbReference type="ARBA" id="ARBA00022426"/>
    </source>
</evidence>
<feature type="transmembrane region" description="Helical" evidence="12">
    <location>
        <begin position="12"/>
        <end position="29"/>
    </location>
</feature>
<dbReference type="InterPro" id="IPR018024">
    <property type="entry name" value="CbiM"/>
</dbReference>
<dbReference type="OrthoDB" id="30946at2157"/>
<keyword evidence="5 12" id="KW-1003">Cell membrane</keyword>
<keyword evidence="10 12" id="KW-0472">Membrane</keyword>
<dbReference type="HOGENOM" id="CLU_052508_3_0_2"/>
<evidence type="ECO:0000256" key="10">
    <source>
        <dbReference type="ARBA" id="ARBA00023136"/>
    </source>
</evidence>
<feature type="transmembrane region" description="Helical" evidence="12">
    <location>
        <begin position="112"/>
        <end position="131"/>
    </location>
</feature>
<dbReference type="STRING" id="867904.Metho_2292"/>
<keyword evidence="9 12" id="KW-0406">Ion transport</keyword>
<keyword evidence="3 12" id="KW-0171">Cobalt transport</keyword>
<dbReference type="AlphaFoldDB" id="L0KZB7"/>
<keyword evidence="11 12" id="KW-0170">Cobalt</keyword>
<evidence type="ECO:0000256" key="8">
    <source>
        <dbReference type="ARBA" id="ARBA00022989"/>
    </source>
</evidence>
<dbReference type="UniPathway" id="UPA00148"/>
<accession>L0KZB7</accession>
<dbReference type="PANTHER" id="PTHR43627:SF1">
    <property type="entry name" value="COBALT TRANSPORT PROTEIN CBIM"/>
    <property type="match status" value="1"/>
</dbReference>
<sequence precursor="true">MHIFEGFMPSPWWQLWFVFSIPIILFGMYRLNRLVSERREIVPLLAVAGAFIFVLSSLKLPSVTGSSSHPTGTGMAAVLFGPAITSVLGLIVLIYQALFLSHGGISTLGANVASMGILGPFVAYAFYKAAAKVNVNFYLNIFLATAIADWVTYVVTSTQLALAFPAGGVLTVSGFLSSFTAFAAVFATTQVPLAIMEGALTALIMKYVVQVKGDVLVNLKVLTSEAVNKLKGAVG</sequence>
<dbReference type="RefSeq" id="WP_015325616.1">
    <property type="nucleotide sequence ID" value="NC_019977.1"/>
</dbReference>
<feature type="transmembrane region" description="Helical" evidence="12">
    <location>
        <begin position="162"/>
        <end position="185"/>
    </location>
</feature>
<feature type="transmembrane region" description="Helical" evidence="12">
    <location>
        <begin position="41"/>
        <end position="58"/>
    </location>
</feature>
<evidence type="ECO:0000256" key="12">
    <source>
        <dbReference type="HAMAP-Rule" id="MF_01462"/>
    </source>
</evidence>
<evidence type="ECO:0000256" key="2">
    <source>
        <dbReference type="ARBA" id="ARBA00004953"/>
    </source>
</evidence>
<dbReference type="KEGG" id="mhz:Metho_2292"/>
<evidence type="ECO:0000313" key="14">
    <source>
        <dbReference type="Proteomes" id="UP000010866"/>
    </source>
</evidence>
<dbReference type="NCBIfam" id="NF006184">
    <property type="entry name" value="PRK08319.1"/>
    <property type="match status" value="1"/>
</dbReference>
<keyword evidence="7 12" id="KW-0812">Transmembrane</keyword>
<evidence type="ECO:0000256" key="5">
    <source>
        <dbReference type="ARBA" id="ARBA00022475"/>
    </source>
</evidence>
<dbReference type="HAMAP" id="MF_01462">
    <property type="entry name" value="CbiM"/>
    <property type="match status" value="1"/>
</dbReference>
<comment type="function">
    <text evidence="12">Part of the energy-coupling factor (ECF) transporter complex CbiMNOQ involved in cobalt import.</text>
</comment>
<comment type="pathway">
    <text evidence="2 12">Cofactor biosynthesis; adenosylcobalamin biosynthesis.</text>
</comment>
<name>L0KZB7_METHD</name>
<keyword evidence="6 12" id="KW-0169">Cobalamin biosynthesis</keyword>